<keyword evidence="1" id="KW-0031">Aminopeptidase</keyword>
<reference evidence="5" key="1">
    <citation type="submission" date="2022-11" db="EMBL/GenBank/DDBJ databases">
        <title>Centuries of genome instability and evolution in soft-shell clam transmissible cancer (bioRxiv).</title>
        <authorList>
            <person name="Hart S.F.M."/>
            <person name="Yonemitsu M.A."/>
            <person name="Giersch R.M."/>
            <person name="Beal B.F."/>
            <person name="Arriagada G."/>
            <person name="Davis B.W."/>
            <person name="Ostrander E.A."/>
            <person name="Goff S.P."/>
            <person name="Metzger M.J."/>
        </authorList>
    </citation>
    <scope>NUCLEOTIDE SEQUENCE</scope>
    <source>
        <strain evidence="5">MELC-2E11</strain>
        <tissue evidence="5">Siphon/mantle</tissue>
    </source>
</reference>
<proteinExistence type="predicted"/>
<evidence type="ECO:0000256" key="3">
    <source>
        <dbReference type="ARBA" id="ARBA00023180"/>
    </source>
</evidence>
<evidence type="ECO:0000313" key="6">
    <source>
        <dbReference type="Proteomes" id="UP001164746"/>
    </source>
</evidence>
<accession>A0ABY7ELU5</accession>
<feature type="non-terminal residue" evidence="5">
    <location>
        <position position="1"/>
    </location>
</feature>
<evidence type="ECO:0000313" key="5">
    <source>
        <dbReference type="EMBL" id="WAR09711.1"/>
    </source>
</evidence>
<dbReference type="SUPFAM" id="SSF53474">
    <property type="entry name" value="alpha/beta-Hydrolases"/>
    <property type="match status" value="1"/>
</dbReference>
<sequence>MEEEIKYNVLIIPNNEIGDQSVTSKFNIGWEEVLSSLRSIVIAKIDTSGSLGRGEEWLKSIRGQIGARESDEILASMRYLRSLHYVTEKMGITGQSYGGHVALSTMNSDFNDVISCGTVLSPIVDYAYMNSYVHTKYNIPAGYHISQGPKLLKSAANMKKHSLFLLHGTLNDRVQFQHTAQYIKSLVDAGVSHMQQIYPDVRNIFDSHLLHVVNSIERFYIDCFGLDPNSDPVYIVEDEEE</sequence>
<dbReference type="PANTHER" id="PTHR11731:SF200">
    <property type="entry name" value="DIPEPTIDYL PEPTIDASE 10, ISOFORM B"/>
    <property type="match status" value="1"/>
</dbReference>
<evidence type="ECO:0000256" key="1">
    <source>
        <dbReference type="ARBA" id="ARBA00022438"/>
    </source>
</evidence>
<protein>
    <submittedName>
        <fullName evidence="5">DPP10-like protein</fullName>
    </submittedName>
</protein>
<gene>
    <name evidence="5" type="ORF">MAR_034787</name>
</gene>
<dbReference type="InterPro" id="IPR001375">
    <property type="entry name" value="Peptidase_S9_cat"/>
</dbReference>
<dbReference type="EMBL" id="CP111018">
    <property type="protein sequence ID" value="WAR09711.1"/>
    <property type="molecule type" value="Genomic_DNA"/>
</dbReference>
<keyword evidence="6" id="KW-1185">Reference proteome</keyword>
<keyword evidence="2" id="KW-0720">Serine protease</keyword>
<dbReference type="InterPro" id="IPR050278">
    <property type="entry name" value="Serine_Prot_S9B/DPPIV"/>
</dbReference>
<dbReference type="Pfam" id="PF00326">
    <property type="entry name" value="Peptidase_S9"/>
    <property type="match status" value="1"/>
</dbReference>
<dbReference type="InterPro" id="IPR029058">
    <property type="entry name" value="AB_hydrolase_fold"/>
</dbReference>
<feature type="domain" description="Peptidase S9 prolyl oligopeptidase catalytic" evidence="4">
    <location>
        <begin position="30"/>
        <end position="225"/>
    </location>
</feature>
<evidence type="ECO:0000259" key="4">
    <source>
        <dbReference type="Pfam" id="PF00326"/>
    </source>
</evidence>
<dbReference type="Proteomes" id="UP001164746">
    <property type="component" value="Chromosome 7"/>
</dbReference>
<evidence type="ECO:0000256" key="2">
    <source>
        <dbReference type="ARBA" id="ARBA00022825"/>
    </source>
</evidence>
<dbReference type="PANTHER" id="PTHR11731">
    <property type="entry name" value="PROTEASE FAMILY S9B,C DIPEPTIDYL-PEPTIDASE IV-RELATED"/>
    <property type="match status" value="1"/>
</dbReference>
<dbReference type="Gene3D" id="3.40.50.1820">
    <property type="entry name" value="alpha/beta hydrolase"/>
    <property type="match status" value="1"/>
</dbReference>
<name>A0ABY7ELU5_MYAAR</name>
<keyword evidence="1" id="KW-0645">Protease</keyword>
<keyword evidence="1" id="KW-0378">Hydrolase</keyword>
<keyword evidence="3" id="KW-0325">Glycoprotein</keyword>
<organism evidence="5 6">
    <name type="scientific">Mya arenaria</name>
    <name type="common">Soft-shell clam</name>
    <dbReference type="NCBI Taxonomy" id="6604"/>
    <lineage>
        <taxon>Eukaryota</taxon>
        <taxon>Metazoa</taxon>
        <taxon>Spiralia</taxon>
        <taxon>Lophotrochozoa</taxon>
        <taxon>Mollusca</taxon>
        <taxon>Bivalvia</taxon>
        <taxon>Autobranchia</taxon>
        <taxon>Heteroconchia</taxon>
        <taxon>Euheterodonta</taxon>
        <taxon>Imparidentia</taxon>
        <taxon>Neoheterodontei</taxon>
        <taxon>Myida</taxon>
        <taxon>Myoidea</taxon>
        <taxon>Myidae</taxon>
        <taxon>Mya</taxon>
    </lineage>
</organism>